<dbReference type="RefSeq" id="WP_187528928.1">
    <property type="nucleotide sequence ID" value="NZ_CP060724.1"/>
</dbReference>
<dbReference type="EMBL" id="CP060724">
    <property type="protein sequence ID" value="QNN75093.1"/>
    <property type="molecule type" value="Genomic_DNA"/>
</dbReference>
<dbReference type="Proteomes" id="UP000515800">
    <property type="component" value="Chromosome"/>
</dbReference>
<evidence type="ECO:0000313" key="1">
    <source>
        <dbReference type="EMBL" id="QNN75093.1"/>
    </source>
</evidence>
<organism evidence="1 2">
    <name type="scientific">Weissella diestrammenae</name>
    <dbReference type="NCBI Taxonomy" id="1162633"/>
    <lineage>
        <taxon>Bacteria</taxon>
        <taxon>Bacillati</taxon>
        <taxon>Bacillota</taxon>
        <taxon>Bacilli</taxon>
        <taxon>Lactobacillales</taxon>
        <taxon>Lactobacillaceae</taxon>
        <taxon>Weissella</taxon>
    </lineage>
</organism>
<gene>
    <name evidence="1" type="ORF">H9L19_06885</name>
</gene>
<dbReference type="AlphaFoldDB" id="A0A7G9T4R8"/>
<keyword evidence="2" id="KW-1185">Reference proteome</keyword>
<dbReference type="KEGG" id="wdi:H9L19_06885"/>
<evidence type="ECO:0000313" key="2">
    <source>
        <dbReference type="Proteomes" id="UP000515800"/>
    </source>
</evidence>
<sequence length="102" mass="11985">MTISKVKAPRITEDQLKDFENSQILDVILKDFFEIKKSEFQQVDLFNELLFSDDVKVELHRVEDVEDFEMHVASEVPNIVNWNHEEVTFGFVEIDKQEQVAA</sequence>
<name>A0A7G9T4R8_9LACO</name>
<accession>A0A7G9T4R8</accession>
<proteinExistence type="predicted"/>
<protein>
    <submittedName>
        <fullName evidence="1">Uncharacterized protein</fullName>
    </submittedName>
</protein>
<reference evidence="1 2" key="1">
    <citation type="submission" date="2020-08" db="EMBL/GenBank/DDBJ databases">
        <title>Genome sequence of Weissella diestrammenae KACC 16890T.</title>
        <authorList>
            <person name="Hyun D.-W."/>
            <person name="Bae J.-W."/>
        </authorList>
    </citation>
    <scope>NUCLEOTIDE SEQUENCE [LARGE SCALE GENOMIC DNA]</scope>
    <source>
        <strain evidence="1 2">KACC 16890</strain>
    </source>
</reference>